<dbReference type="InterPro" id="IPR007607">
    <property type="entry name" value="BacA/B"/>
</dbReference>
<keyword evidence="3" id="KW-1185">Reference proteome</keyword>
<dbReference type="PANTHER" id="PTHR35024">
    <property type="entry name" value="HYPOTHETICAL CYTOSOLIC PROTEIN"/>
    <property type="match status" value="1"/>
</dbReference>
<dbReference type="EMBL" id="BMZA01000006">
    <property type="protein sequence ID" value="GGZ04755.1"/>
    <property type="molecule type" value="Genomic_DNA"/>
</dbReference>
<protein>
    <recommendedName>
        <fullName evidence="4">Polymer-forming cytoskeletal protein</fullName>
    </recommendedName>
</protein>
<dbReference type="PANTHER" id="PTHR35024:SF4">
    <property type="entry name" value="POLYMER-FORMING CYTOSKELETAL PROTEIN"/>
    <property type="match status" value="1"/>
</dbReference>
<evidence type="ECO:0000313" key="3">
    <source>
        <dbReference type="Proteomes" id="UP000648075"/>
    </source>
</evidence>
<accession>A0A918UFL7</accession>
<dbReference type="RefSeq" id="WP_189621014.1">
    <property type="nucleotide sequence ID" value="NZ_BMZA01000006.1"/>
</dbReference>
<proteinExistence type="inferred from homology"/>
<dbReference type="Pfam" id="PF04519">
    <property type="entry name" value="Bactofilin"/>
    <property type="match status" value="1"/>
</dbReference>
<evidence type="ECO:0008006" key="4">
    <source>
        <dbReference type="Google" id="ProtNLM"/>
    </source>
</evidence>
<comment type="similarity">
    <text evidence="1">Belongs to the bactofilin family.</text>
</comment>
<organism evidence="2 3">
    <name type="scientific">Novosphingobium colocasiae</name>
    <dbReference type="NCBI Taxonomy" id="1256513"/>
    <lineage>
        <taxon>Bacteria</taxon>
        <taxon>Pseudomonadati</taxon>
        <taxon>Pseudomonadota</taxon>
        <taxon>Alphaproteobacteria</taxon>
        <taxon>Sphingomonadales</taxon>
        <taxon>Sphingomonadaceae</taxon>
        <taxon>Novosphingobium</taxon>
    </lineage>
</organism>
<gene>
    <name evidence="2" type="ORF">GCM10011614_19490</name>
</gene>
<evidence type="ECO:0000256" key="1">
    <source>
        <dbReference type="ARBA" id="ARBA00044755"/>
    </source>
</evidence>
<evidence type="ECO:0000313" key="2">
    <source>
        <dbReference type="EMBL" id="GGZ04755.1"/>
    </source>
</evidence>
<comment type="caution">
    <text evidence="2">The sequence shown here is derived from an EMBL/GenBank/DDBJ whole genome shotgun (WGS) entry which is preliminary data.</text>
</comment>
<name>A0A918UFL7_9SPHN</name>
<dbReference type="AlphaFoldDB" id="A0A918UFL7"/>
<dbReference type="Proteomes" id="UP000648075">
    <property type="component" value="Unassembled WGS sequence"/>
</dbReference>
<sequence>MARQSGAPRGASSFSMLGPDTAITGDIRADADIHVEGRIEGDVACHGLVQGERSTIIGTVRAETVRLAGTLRGIVTARDVVILATARIEGDVSYETLTMELGAQLAGTLKPGGAEAAPAIALTARPEAELILTAAE</sequence>
<reference evidence="2" key="2">
    <citation type="submission" date="2020-09" db="EMBL/GenBank/DDBJ databases">
        <authorList>
            <person name="Sun Q."/>
            <person name="Kim S."/>
        </authorList>
    </citation>
    <scope>NUCLEOTIDE SEQUENCE</scope>
    <source>
        <strain evidence="2">KCTC 32255</strain>
    </source>
</reference>
<reference evidence="2" key="1">
    <citation type="journal article" date="2014" name="Int. J. Syst. Evol. Microbiol.">
        <title>Complete genome sequence of Corynebacterium casei LMG S-19264T (=DSM 44701T), isolated from a smear-ripened cheese.</title>
        <authorList>
            <consortium name="US DOE Joint Genome Institute (JGI-PGF)"/>
            <person name="Walter F."/>
            <person name="Albersmeier A."/>
            <person name="Kalinowski J."/>
            <person name="Ruckert C."/>
        </authorList>
    </citation>
    <scope>NUCLEOTIDE SEQUENCE</scope>
    <source>
        <strain evidence="2">KCTC 32255</strain>
    </source>
</reference>